<evidence type="ECO:0000313" key="1">
    <source>
        <dbReference type="EMBL" id="KAI8032152.1"/>
    </source>
</evidence>
<evidence type="ECO:0000313" key="2">
    <source>
        <dbReference type="Proteomes" id="UP001060215"/>
    </source>
</evidence>
<name>A0ACC0J399_9ERIC</name>
<gene>
    <name evidence="1" type="ORF">LOK49_LG01G02776</name>
</gene>
<accession>A0ACC0J399</accession>
<comment type="caution">
    <text evidence="1">The sequence shown here is derived from an EMBL/GenBank/DDBJ whole genome shotgun (WGS) entry which is preliminary data.</text>
</comment>
<reference evidence="1 2" key="1">
    <citation type="journal article" date="2022" name="Plant J.">
        <title>Chromosome-level genome of Camellia lanceoleosa provides a valuable resource for understanding genome evolution and self-incompatibility.</title>
        <authorList>
            <person name="Gong W."/>
            <person name="Xiao S."/>
            <person name="Wang L."/>
            <person name="Liao Z."/>
            <person name="Chang Y."/>
            <person name="Mo W."/>
            <person name="Hu G."/>
            <person name="Li W."/>
            <person name="Zhao G."/>
            <person name="Zhu H."/>
            <person name="Hu X."/>
            <person name="Ji K."/>
            <person name="Xiang X."/>
            <person name="Song Q."/>
            <person name="Yuan D."/>
            <person name="Jin S."/>
            <person name="Zhang L."/>
        </authorList>
    </citation>
    <scope>NUCLEOTIDE SEQUENCE [LARGE SCALE GENOMIC DNA]</scope>
    <source>
        <strain evidence="1">SQ_2022a</strain>
    </source>
</reference>
<proteinExistence type="predicted"/>
<protein>
    <submittedName>
        <fullName evidence="1">Uncharacterized protein</fullName>
    </submittedName>
</protein>
<sequence length="110" mass="12974">MMNTATRTATRERKLQLNRHVPGPITRNSKTSFDFCEEYVENSLKNQIDHGVEIEYARRESQCENLKRESGGEERYGGVRRRSVTVVSRCAKKMSREEFRRMVEDFIARQ</sequence>
<organism evidence="1 2">
    <name type="scientific">Camellia lanceoleosa</name>
    <dbReference type="NCBI Taxonomy" id="1840588"/>
    <lineage>
        <taxon>Eukaryota</taxon>
        <taxon>Viridiplantae</taxon>
        <taxon>Streptophyta</taxon>
        <taxon>Embryophyta</taxon>
        <taxon>Tracheophyta</taxon>
        <taxon>Spermatophyta</taxon>
        <taxon>Magnoliopsida</taxon>
        <taxon>eudicotyledons</taxon>
        <taxon>Gunneridae</taxon>
        <taxon>Pentapetalae</taxon>
        <taxon>asterids</taxon>
        <taxon>Ericales</taxon>
        <taxon>Theaceae</taxon>
        <taxon>Camellia</taxon>
    </lineage>
</organism>
<keyword evidence="2" id="KW-1185">Reference proteome</keyword>
<dbReference type="Proteomes" id="UP001060215">
    <property type="component" value="Chromosome 1"/>
</dbReference>
<dbReference type="EMBL" id="CM045758">
    <property type="protein sequence ID" value="KAI8032152.1"/>
    <property type="molecule type" value="Genomic_DNA"/>
</dbReference>